<name>A0A498HW09_MALDO</name>
<dbReference type="Pfam" id="PF01535">
    <property type="entry name" value="PPR"/>
    <property type="match status" value="3"/>
</dbReference>
<dbReference type="PANTHER" id="PTHR47926">
    <property type="entry name" value="PENTATRICOPEPTIDE REPEAT-CONTAINING PROTEIN"/>
    <property type="match status" value="1"/>
</dbReference>
<reference evidence="4 5" key="1">
    <citation type="submission" date="2018-10" db="EMBL/GenBank/DDBJ databases">
        <title>A high-quality apple genome assembly.</title>
        <authorList>
            <person name="Hu J."/>
        </authorList>
    </citation>
    <scope>NUCLEOTIDE SEQUENCE [LARGE SCALE GENOMIC DNA]</scope>
    <source>
        <strain evidence="5">cv. HFTH1</strain>
        <tissue evidence="4">Young leaf</tissue>
    </source>
</reference>
<dbReference type="SMR" id="A0A498HW09"/>
<dbReference type="GO" id="GO:0003723">
    <property type="term" value="F:RNA binding"/>
    <property type="evidence" value="ECO:0007669"/>
    <property type="project" value="InterPro"/>
</dbReference>
<dbReference type="PROSITE" id="PS51375">
    <property type="entry name" value="PPR"/>
    <property type="match status" value="3"/>
</dbReference>
<dbReference type="InterPro" id="IPR046848">
    <property type="entry name" value="E_motif"/>
</dbReference>
<keyword evidence="1" id="KW-0677">Repeat</keyword>
<dbReference type="Gene3D" id="1.25.40.10">
    <property type="entry name" value="Tetratricopeptide repeat domain"/>
    <property type="match status" value="3"/>
</dbReference>
<protein>
    <recommendedName>
        <fullName evidence="6">Pentacotripeptide-repeat region of PRORP domain-containing protein</fullName>
    </recommendedName>
</protein>
<comment type="caution">
    <text evidence="4">The sequence shown here is derived from an EMBL/GenBank/DDBJ whole genome shotgun (WGS) entry which is preliminary data.</text>
</comment>
<evidence type="ECO:0000256" key="3">
    <source>
        <dbReference type="SAM" id="MobiDB-lite"/>
    </source>
</evidence>
<dbReference type="Proteomes" id="UP000290289">
    <property type="component" value="Chromosome 15"/>
</dbReference>
<dbReference type="GO" id="GO:0009451">
    <property type="term" value="P:RNA modification"/>
    <property type="evidence" value="ECO:0007669"/>
    <property type="project" value="InterPro"/>
</dbReference>
<dbReference type="EMBL" id="RDQH01000341">
    <property type="protein sequence ID" value="RXH74980.1"/>
    <property type="molecule type" value="Genomic_DNA"/>
</dbReference>
<dbReference type="OrthoDB" id="1868351at2759"/>
<feature type="region of interest" description="Disordered" evidence="3">
    <location>
        <begin position="372"/>
        <end position="391"/>
    </location>
</feature>
<dbReference type="NCBIfam" id="TIGR00756">
    <property type="entry name" value="PPR"/>
    <property type="match status" value="5"/>
</dbReference>
<gene>
    <name evidence="4" type="ORF">DVH24_029701</name>
</gene>
<feature type="repeat" description="PPR" evidence="2">
    <location>
        <begin position="177"/>
        <end position="211"/>
    </location>
</feature>
<dbReference type="Gramene" id="mRNA:MD15G0211800">
    <property type="protein sequence ID" value="CDS:MD15G0211800.1"/>
    <property type="gene ID" value="MD15G0211800"/>
</dbReference>
<evidence type="ECO:0000256" key="2">
    <source>
        <dbReference type="PROSITE-ProRule" id="PRU00708"/>
    </source>
</evidence>
<organism evidence="4 5">
    <name type="scientific">Malus domestica</name>
    <name type="common">Apple</name>
    <name type="synonym">Pyrus malus</name>
    <dbReference type="NCBI Taxonomy" id="3750"/>
    <lineage>
        <taxon>Eukaryota</taxon>
        <taxon>Viridiplantae</taxon>
        <taxon>Streptophyta</taxon>
        <taxon>Embryophyta</taxon>
        <taxon>Tracheophyta</taxon>
        <taxon>Spermatophyta</taxon>
        <taxon>Magnoliopsida</taxon>
        <taxon>eudicotyledons</taxon>
        <taxon>Gunneridae</taxon>
        <taxon>Pentapetalae</taxon>
        <taxon>rosids</taxon>
        <taxon>fabids</taxon>
        <taxon>Rosales</taxon>
        <taxon>Rosaceae</taxon>
        <taxon>Amygdaloideae</taxon>
        <taxon>Maleae</taxon>
        <taxon>Malus</taxon>
    </lineage>
</organism>
<evidence type="ECO:0000313" key="5">
    <source>
        <dbReference type="Proteomes" id="UP000290289"/>
    </source>
</evidence>
<dbReference type="FunFam" id="1.25.40.10:FF:001237">
    <property type="entry name" value="Pentatricopeptide repeat-containing protein"/>
    <property type="match status" value="1"/>
</dbReference>
<dbReference type="FunFam" id="1.25.40.10:FF:000348">
    <property type="entry name" value="Pentatricopeptide repeat-containing protein chloroplastic"/>
    <property type="match status" value="1"/>
</dbReference>
<evidence type="ECO:0000256" key="1">
    <source>
        <dbReference type="ARBA" id="ARBA00022737"/>
    </source>
</evidence>
<accession>A0A498HW09</accession>
<dbReference type="AlphaFoldDB" id="A0A498HW09"/>
<evidence type="ECO:0000313" key="4">
    <source>
        <dbReference type="EMBL" id="RXH74980.1"/>
    </source>
</evidence>
<sequence length="566" mass="64331">MARVCTRELFRFRRSIFSHLASNPSKFNLSLPSSPFSSSSFEPSVNRYIFSLLDSCQSLIQITQLHAHLITRGLFDSFWARKLLNSYYYFGDFDYTIWVFVYIDAPGRFCVNTVIKAYSLSSAPVRALVVYLEWLRNGFVPNSYTFIPVFGSCAKMGCAESGRTCHGQVVKYGVDSVLHVQNSLIHMYCRCGELELARKVFDEMPERDLVSWNAIVDGNARFGDIEVARRLFDEMPERNVVSWNVMLGGYWKGGKPECALKLFRKMVGMGLRGNETTMVNMLAACGRSARLNEGRSVHGCLIRTFLEWNIFLNTALIDMYCKCERVQVARLVFESTAYRNLVCWNAMILGHCIHGNPEDGFNLYREMVGRTKSRDGETIHEKESSRPDEDREGIIPDEVTFIGVLCACARSGLVREARDYFSQMINVFQVKPNFAHYWCMANALASVGLRQEAEGIIRNMPEVAVDLAPESLAWASLLGSCRFQGDAKLGEIAKSLIEKEPQNIAYYRLLLNVYAVSGQWENVTQVNKMMKEMKLGRIPGCNLVDLNEIVHELRVGRHYQVDLVDS</sequence>
<dbReference type="PANTHER" id="PTHR47926:SF365">
    <property type="entry name" value="DYW DOMAIN-CONTAINING PROTEIN"/>
    <property type="match status" value="1"/>
</dbReference>
<feature type="repeat" description="PPR" evidence="2">
    <location>
        <begin position="340"/>
        <end position="370"/>
    </location>
</feature>
<proteinExistence type="predicted"/>
<dbReference type="InterPro" id="IPR046960">
    <property type="entry name" value="PPR_At4g14850-like_plant"/>
</dbReference>
<dbReference type="Pfam" id="PF20431">
    <property type="entry name" value="E_motif"/>
    <property type="match status" value="1"/>
</dbReference>
<dbReference type="InterPro" id="IPR011990">
    <property type="entry name" value="TPR-like_helical_dom_sf"/>
</dbReference>
<evidence type="ECO:0008006" key="6">
    <source>
        <dbReference type="Google" id="ProtNLM"/>
    </source>
</evidence>
<dbReference type="Pfam" id="PF13041">
    <property type="entry name" value="PPR_2"/>
    <property type="match status" value="1"/>
</dbReference>
<keyword evidence="5" id="KW-1185">Reference proteome</keyword>
<feature type="repeat" description="PPR" evidence="2">
    <location>
        <begin position="239"/>
        <end position="273"/>
    </location>
</feature>
<dbReference type="InterPro" id="IPR002885">
    <property type="entry name" value="PPR_rpt"/>
</dbReference>